<evidence type="ECO:0000313" key="2">
    <source>
        <dbReference type="EMBL" id="EHI75267.1"/>
    </source>
</evidence>
<feature type="transmembrane region" description="Helical" evidence="1">
    <location>
        <begin position="7"/>
        <end position="26"/>
    </location>
</feature>
<name>G5JTG2_STRCG</name>
<reference evidence="2" key="1">
    <citation type="submission" date="2011-07" db="EMBL/GenBank/DDBJ databases">
        <authorList>
            <person name="Stanhope M.J."/>
            <person name="Durkin A.S."/>
            <person name="Hostetler J."/>
            <person name="Kim M."/>
            <person name="Radune D."/>
            <person name="Singh I."/>
            <person name="Town C.D."/>
        </authorList>
    </citation>
    <scope>NUCLEOTIDE SEQUENCE [LARGE SCALE GENOMIC DNA]</scope>
    <source>
        <strain evidence="2">HS-6</strain>
    </source>
</reference>
<keyword evidence="1" id="KW-1133">Transmembrane helix</keyword>
<feature type="transmembrane region" description="Helical" evidence="1">
    <location>
        <begin position="89"/>
        <end position="107"/>
    </location>
</feature>
<dbReference type="RefSeq" id="WP_004229528.1">
    <property type="nucleotide sequence ID" value="NZ_AEUV02000002.1"/>
</dbReference>
<keyword evidence="1" id="KW-0812">Transmembrane</keyword>
<dbReference type="Pfam" id="PF10823">
    <property type="entry name" value="DUF2568"/>
    <property type="match status" value="1"/>
</dbReference>
<sequence>MSSIIISLHFLLEVVTVMGLLGGLLTEKTWTVKLSFAFISLLVVLVWSRYGAPQSPQVLKGFRKLLLESCVFVLGTLGFWQLYGDKAGTLYAIVTLIDLVLLYILALR</sequence>
<evidence type="ECO:0008006" key="4">
    <source>
        <dbReference type="Google" id="ProtNLM"/>
    </source>
</evidence>
<dbReference type="Proteomes" id="UP000004322">
    <property type="component" value="Unassembled WGS sequence"/>
</dbReference>
<dbReference type="EMBL" id="AEUV02000002">
    <property type="protein sequence ID" value="EHI75267.1"/>
    <property type="molecule type" value="Genomic_DNA"/>
</dbReference>
<gene>
    <name evidence="2" type="ORF">STRCR_2352</name>
</gene>
<comment type="caution">
    <text evidence="2">The sequence shown here is derived from an EMBL/GenBank/DDBJ whole genome shotgun (WGS) entry which is preliminary data.</text>
</comment>
<dbReference type="OrthoDB" id="2232820at2"/>
<evidence type="ECO:0000313" key="3">
    <source>
        <dbReference type="Proteomes" id="UP000004322"/>
    </source>
</evidence>
<dbReference type="STRING" id="873449.STRCR_2352"/>
<protein>
    <recommendedName>
        <fullName evidence="4">DUF2568 domain-containing protein</fullName>
    </recommendedName>
</protein>
<dbReference type="eggNOG" id="ENOG502ZJ3B">
    <property type="taxonomic scope" value="Bacteria"/>
</dbReference>
<accession>G5JTG2</accession>
<evidence type="ECO:0000256" key="1">
    <source>
        <dbReference type="SAM" id="Phobius"/>
    </source>
</evidence>
<feature type="transmembrane region" description="Helical" evidence="1">
    <location>
        <begin position="32"/>
        <end position="52"/>
    </location>
</feature>
<feature type="transmembrane region" description="Helical" evidence="1">
    <location>
        <begin position="64"/>
        <end position="83"/>
    </location>
</feature>
<keyword evidence="3" id="KW-1185">Reference proteome</keyword>
<proteinExistence type="predicted"/>
<dbReference type="AlphaFoldDB" id="G5JTG2"/>
<organism evidence="2 3">
    <name type="scientific">Streptococcus criceti HS-6</name>
    <dbReference type="NCBI Taxonomy" id="873449"/>
    <lineage>
        <taxon>Bacteria</taxon>
        <taxon>Bacillati</taxon>
        <taxon>Bacillota</taxon>
        <taxon>Bacilli</taxon>
        <taxon>Lactobacillales</taxon>
        <taxon>Streptococcaceae</taxon>
        <taxon>Streptococcus</taxon>
    </lineage>
</organism>
<keyword evidence="1" id="KW-0472">Membrane</keyword>
<dbReference type="InterPro" id="IPR021214">
    <property type="entry name" value="DUF2568"/>
</dbReference>